<organism evidence="3 4">
    <name type="scientific">Thalassobacillus hwangdonensis</name>
    <dbReference type="NCBI Taxonomy" id="546108"/>
    <lineage>
        <taxon>Bacteria</taxon>
        <taxon>Bacillati</taxon>
        <taxon>Bacillota</taxon>
        <taxon>Bacilli</taxon>
        <taxon>Bacillales</taxon>
        <taxon>Bacillaceae</taxon>
        <taxon>Thalassobacillus</taxon>
    </lineage>
</organism>
<keyword evidence="3" id="KW-0282">Flagellum</keyword>
<comment type="caution">
    <text evidence="3">The sequence shown here is derived from an EMBL/GenBank/DDBJ whole genome shotgun (WGS) entry which is preliminary data.</text>
</comment>
<evidence type="ECO:0000313" key="3">
    <source>
        <dbReference type="EMBL" id="MFD1020300.1"/>
    </source>
</evidence>
<reference evidence="4" key="1">
    <citation type="journal article" date="2019" name="Int. J. Syst. Evol. Microbiol.">
        <title>The Global Catalogue of Microorganisms (GCM) 10K type strain sequencing project: providing services to taxonomists for standard genome sequencing and annotation.</title>
        <authorList>
            <consortium name="The Broad Institute Genomics Platform"/>
            <consortium name="The Broad Institute Genome Sequencing Center for Infectious Disease"/>
            <person name="Wu L."/>
            <person name="Ma J."/>
        </authorList>
    </citation>
    <scope>NUCLEOTIDE SEQUENCE [LARGE SCALE GENOMIC DNA]</scope>
    <source>
        <strain evidence="4">CCUG 56607</strain>
    </source>
</reference>
<evidence type="ECO:0000313" key="4">
    <source>
        <dbReference type="Proteomes" id="UP001596990"/>
    </source>
</evidence>
<dbReference type="InterPro" id="IPR036679">
    <property type="entry name" value="FlgN-like_sf"/>
</dbReference>
<keyword evidence="1" id="KW-1005">Bacterial flagellum biogenesis</keyword>
<dbReference type="Pfam" id="PF05130">
    <property type="entry name" value="FlgN"/>
    <property type="match status" value="1"/>
</dbReference>
<gene>
    <name evidence="3" type="ORF">ACFQ2J_14020</name>
</gene>
<keyword evidence="3" id="KW-0969">Cilium</keyword>
<dbReference type="InterPro" id="IPR007809">
    <property type="entry name" value="FlgN-like"/>
</dbReference>
<feature type="compositionally biased region" description="Basic and acidic residues" evidence="2">
    <location>
        <begin position="154"/>
        <end position="164"/>
    </location>
</feature>
<proteinExistence type="predicted"/>
<sequence length="164" mass="19082">MCLSTIINQMEHLHQLHQSLLNHSIEKTAALKKNDITALQSLMAKERKHIQAIDKIEKQRMETVKVFFAEHNINDEEPTVSKMLEVLDDSEEKNQLQFLFEQMIYVLSDLRQQEQLNAELTQQSMQFVQLSMDMLQPQMKNLNYTNTNASTPSAEKRSVFDSKA</sequence>
<dbReference type="EMBL" id="JBHTKL010000005">
    <property type="protein sequence ID" value="MFD1020300.1"/>
    <property type="molecule type" value="Genomic_DNA"/>
</dbReference>
<keyword evidence="3" id="KW-0966">Cell projection</keyword>
<dbReference type="Gene3D" id="1.20.58.300">
    <property type="entry name" value="FlgN-like"/>
    <property type="match status" value="1"/>
</dbReference>
<feature type="compositionally biased region" description="Polar residues" evidence="2">
    <location>
        <begin position="144"/>
        <end position="153"/>
    </location>
</feature>
<accession>A0ABW3L2T5</accession>
<protein>
    <submittedName>
        <fullName evidence="3">Flagellar protein FlgN</fullName>
    </submittedName>
</protein>
<dbReference type="Proteomes" id="UP001596990">
    <property type="component" value="Unassembled WGS sequence"/>
</dbReference>
<evidence type="ECO:0000256" key="1">
    <source>
        <dbReference type="ARBA" id="ARBA00022795"/>
    </source>
</evidence>
<dbReference type="SUPFAM" id="SSF140566">
    <property type="entry name" value="FlgN-like"/>
    <property type="match status" value="1"/>
</dbReference>
<keyword evidence="4" id="KW-1185">Reference proteome</keyword>
<name>A0ABW3L2T5_9BACI</name>
<evidence type="ECO:0000256" key="2">
    <source>
        <dbReference type="SAM" id="MobiDB-lite"/>
    </source>
</evidence>
<dbReference type="RefSeq" id="WP_386061641.1">
    <property type="nucleotide sequence ID" value="NZ_JBHTKL010000005.1"/>
</dbReference>
<feature type="region of interest" description="Disordered" evidence="2">
    <location>
        <begin position="144"/>
        <end position="164"/>
    </location>
</feature>